<keyword evidence="1" id="KW-0175">Coiled coil</keyword>
<sequence length="406" mass="47577">MWLKTIFFTISTIQLINHVLSMDIQCNFDKKYTYHYSGAIYRCDVQTNLSITTYEEAKVDSMTGSHMSYTQQVWWGSPYNRYYPTTHYYTNSVVYALDIRHKLVNFFPHGFENTFSSLQLILVRDSHLKVINKEDLKPFVNLYVLDLEGNDLQVLEDGLFEFNPSLIWVSFLYNQILHMDLNVFDKLGSLATLIFTSNKCLSPNIAQDSAAVKQILIEIKDSCQDPNYLRLNNTIKAVRKDLQTVKLKNFKQFSDQLYNLEKDFKKSEWVTFPRFIADVHNLTNHKKFVDLENLYVIKSRIAQVEVQDMPQRVKDIEPELTAFNGTAANEIDQKIEELDEKLERFKDKFSAFMAKINKKLNGVDLEVDNENVTEFGRTINVLGKKVLRKFDRKIRGMEKRLKDKML</sequence>
<keyword evidence="2" id="KW-0732">Signal</keyword>
<feature type="signal peptide" evidence="2">
    <location>
        <begin position="1"/>
        <end position="21"/>
    </location>
</feature>
<feature type="coiled-coil region" evidence="1">
    <location>
        <begin position="328"/>
        <end position="355"/>
    </location>
</feature>
<evidence type="ECO:0000313" key="4">
    <source>
        <dbReference type="Proteomes" id="UP001153620"/>
    </source>
</evidence>
<evidence type="ECO:0000256" key="2">
    <source>
        <dbReference type="SAM" id="SignalP"/>
    </source>
</evidence>
<dbReference type="InterPro" id="IPR001611">
    <property type="entry name" value="Leu-rich_rpt"/>
</dbReference>
<evidence type="ECO:0000313" key="3">
    <source>
        <dbReference type="EMBL" id="CAG9810521.1"/>
    </source>
</evidence>
<evidence type="ECO:0000256" key="1">
    <source>
        <dbReference type="SAM" id="Coils"/>
    </source>
</evidence>
<dbReference type="OrthoDB" id="10251250at2759"/>
<feature type="chain" id="PRO_5040187908" evidence="2">
    <location>
        <begin position="22"/>
        <end position="406"/>
    </location>
</feature>
<dbReference type="Proteomes" id="UP001153620">
    <property type="component" value="Chromosome 4"/>
</dbReference>
<dbReference type="Pfam" id="PF13855">
    <property type="entry name" value="LRR_8"/>
    <property type="match status" value="1"/>
</dbReference>
<gene>
    <name evidence="3" type="ORF">CHIRRI_LOCUS13334</name>
</gene>
<protein>
    <submittedName>
        <fullName evidence="3">Uncharacterized protein</fullName>
    </submittedName>
</protein>
<dbReference type="EMBL" id="OU895880">
    <property type="protein sequence ID" value="CAG9810521.1"/>
    <property type="molecule type" value="Genomic_DNA"/>
</dbReference>
<name>A0A9N9S439_9DIPT</name>
<reference evidence="3" key="2">
    <citation type="submission" date="2022-10" db="EMBL/GenBank/DDBJ databases">
        <authorList>
            <consortium name="ENA_rothamsted_submissions"/>
            <consortium name="culmorum"/>
            <person name="King R."/>
        </authorList>
    </citation>
    <scope>NUCLEOTIDE SEQUENCE</scope>
</reference>
<keyword evidence="4" id="KW-1185">Reference proteome</keyword>
<dbReference type="InterPro" id="IPR032675">
    <property type="entry name" value="LRR_dom_sf"/>
</dbReference>
<dbReference type="SUPFAM" id="SSF52058">
    <property type="entry name" value="L domain-like"/>
    <property type="match status" value="1"/>
</dbReference>
<proteinExistence type="predicted"/>
<accession>A0A9N9S439</accession>
<dbReference type="AlphaFoldDB" id="A0A9N9S439"/>
<organism evidence="3 4">
    <name type="scientific">Chironomus riparius</name>
    <dbReference type="NCBI Taxonomy" id="315576"/>
    <lineage>
        <taxon>Eukaryota</taxon>
        <taxon>Metazoa</taxon>
        <taxon>Ecdysozoa</taxon>
        <taxon>Arthropoda</taxon>
        <taxon>Hexapoda</taxon>
        <taxon>Insecta</taxon>
        <taxon>Pterygota</taxon>
        <taxon>Neoptera</taxon>
        <taxon>Endopterygota</taxon>
        <taxon>Diptera</taxon>
        <taxon>Nematocera</taxon>
        <taxon>Chironomoidea</taxon>
        <taxon>Chironomidae</taxon>
        <taxon>Chironominae</taxon>
        <taxon>Chironomus</taxon>
    </lineage>
</organism>
<dbReference type="Gene3D" id="3.80.10.10">
    <property type="entry name" value="Ribonuclease Inhibitor"/>
    <property type="match status" value="1"/>
</dbReference>
<reference evidence="3" key="1">
    <citation type="submission" date="2022-01" db="EMBL/GenBank/DDBJ databases">
        <authorList>
            <person name="King R."/>
        </authorList>
    </citation>
    <scope>NUCLEOTIDE SEQUENCE</scope>
</reference>